<dbReference type="InterPro" id="IPR020846">
    <property type="entry name" value="MFS_dom"/>
</dbReference>
<dbReference type="Pfam" id="PF07690">
    <property type="entry name" value="MFS_1"/>
    <property type="match status" value="1"/>
</dbReference>
<sequence length="498" mass="51144">MSRPGRGSATFAVLAVSVSSFSLLQSMIVPVLATIQAEFETDQTTVTWVLTGYLLSASIATPLLGRIGDVVGKTRMLVLTLCALVLGSLLAALAPSIGWLIFARVVQGAGGGVLPLAFGIARDEFKDNVATALSVLASLTAVGFGVGIVIAGPIVEVFGFRGLFWIPMVVTAMAAVAARLFVPESPVRTPARLPILPAVLLSVWLVALLLALSEGNVWGWSSPRILSLFALAVIGLATWVTVESRVPVPMIDMRMMRLRGVWTTNLVAMFVGFGIFAAFGFLPQFLQTPSSAGYGFGASISESGFLLVPSAIASFLVGFFTARLIHAVGARVVIVTGTLMTAASFVSIALWHDVTWQLYAATTLQGLGSGLIFSSLAGVVIASVPQEQTGVASGMNANIRTIGGSVGAAVMAGIVTAQVGPTGIPDESGYTIGFFVLGAGMLVAAAAALFIPDLRDQPTAGPLQDAVDAELAFLPGAPSLPGAPGVSSGSRTTAPGPS</sequence>
<dbReference type="PROSITE" id="PS50850">
    <property type="entry name" value="MFS"/>
    <property type="match status" value="1"/>
</dbReference>
<reference evidence="10 11" key="1">
    <citation type="submission" date="2016-10" db="EMBL/GenBank/DDBJ databases">
        <authorList>
            <person name="de Groot N.N."/>
        </authorList>
    </citation>
    <scope>NUCLEOTIDE SEQUENCE [LARGE SCALE GENOMIC DNA]</scope>
    <source>
        <strain evidence="10 11">CGMCC 1.11156</strain>
    </source>
</reference>
<keyword evidence="4 8" id="KW-0812">Transmembrane</keyword>
<dbReference type="RefSeq" id="WP_218031260.1">
    <property type="nucleotide sequence ID" value="NZ_BKAF01000017.1"/>
</dbReference>
<evidence type="ECO:0000256" key="2">
    <source>
        <dbReference type="ARBA" id="ARBA00022448"/>
    </source>
</evidence>
<feature type="transmembrane region" description="Helical" evidence="8">
    <location>
        <begin position="306"/>
        <end position="325"/>
    </location>
</feature>
<dbReference type="AlphaFoldDB" id="A0A1I3LV98"/>
<feature type="transmembrane region" description="Helical" evidence="8">
    <location>
        <begin position="130"/>
        <end position="151"/>
    </location>
</feature>
<keyword evidence="5 8" id="KW-1133">Transmembrane helix</keyword>
<keyword evidence="2" id="KW-0813">Transport</keyword>
<evidence type="ECO:0000256" key="6">
    <source>
        <dbReference type="ARBA" id="ARBA00023136"/>
    </source>
</evidence>
<feature type="transmembrane region" description="Helical" evidence="8">
    <location>
        <begin position="43"/>
        <end position="64"/>
    </location>
</feature>
<dbReference type="EMBL" id="FOQG01000014">
    <property type="protein sequence ID" value="SFI88669.1"/>
    <property type="molecule type" value="Genomic_DNA"/>
</dbReference>
<evidence type="ECO:0000256" key="7">
    <source>
        <dbReference type="SAM" id="MobiDB-lite"/>
    </source>
</evidence>
<feature type="transmembrane region" description="Helical" evidence="8">
    <location>
        <begin position="163"/>
        <end position="182"/>
    </location>
</feature>
<evidence type="ECO:0000313" key="11">
    <source>
        <dbReference type="Proteomes" id="UP000198649"/>
    </source>
</evidence>
<evidence type="ECO:0000256" key="4">
    <source>
        <dbReference type="ARBA" id="ARBA00022692"/>
    </source>
</evidence>
<feature type="transmembrane region" description="Helical" evidence="8">
    <location>
        <begin position="364"/>
        <end position="385"/>
    </location>
</feature>
<feature type="transmembrane region" description="Helical" evidence="8">
    <location>
        <begin position="225"/>
        <end position="242"/>
    </location>
</feature>
<dbReference type="PANTHER" id="PTHR42718">
    <property type="entry name" value="MAJOR FACILITATOR SUPERFAMILY MULTIDRUG TRANSPORTER MFSC"/>
    <property type="match status" value="1"/>
</dbReference>
<gene>
    <name evidence="10" type="ORF">SAMN05216561_114101</name>
</gene>
<feature type="transmembrane region" description="Helical" evidence="8">
    <location>
        <begin position="397"/>
        <end position="417"/>
    </location>
</feature>
<evidence type="ECO:0000313" key="10">
    <source>
        <dbReference type="EMBL" id="SFI88669.1"/>
    </source>
</evidence>
<feature type="transmembrane region" description="Helical" evidence="8">
    <location>
        <begin position="262"/>
        <end position="286"/>
    </location>
</feature>
<feature type="region of interest" description="Disordered" evidence="7">
    <location>
        <begin position="478"/>
        <end position="498"/>
    </location>
</feature>
<feature type="transmembrane region" description="Helical" evidence="8">
    <location>
        <begin position="76"/>
        <end position="93"/>
    </location>
</feature>
<feature type="transmembrane region" description="Helical" evidence="8">
    <location>
        <begin position="99"/>
        <end position="118"/>
    </location>
</feature>
<dbReference type="PANTHER" id="PTHR42718:SF46">
    <property type="entry name" value="BLR6921 PROTEIN"/>
    <property type="match status" value="1"/>
</dbReference>
<comment type="subcellular location">
    <subcellularLocation>
        <location evidence="1">Cell membrane</location>
        <topology evidence="1">Multi-pass membrane protein</topology>
    </subcellularLocation>
</comment>
<feature type="domain" description="Major facilitator superfamily (MFS) profile" evidence="9">
    <location>
        <begin position="10"/>
        <end position="456"/>
    </location>
</feature>
<feature type="transmembrane region" description="Helical" evidence="8">
    <location>
        <begin position="332"/>
        <end position="352"/>
    </location>
</feature>
<dbReference type="Gene3D" id="1.20.1720.10">
    <property type="entry name" value="Multidrug resistance protein D"/>
    <property type="match status" value="1"/>
</dbReference>
<evidence type="ECO:0000256" key="3">
    <source>
        <dbReference type="ARBA" id="ARBA00022475"/>
    </source>
</evidence>
<keyword evidence="3" id="KW-1003">Cell membrane</keyword>
<evidence type="ECO:0000256" key="1">
    <source>
        <dbReference type="ARBA" id="ARBA00004651"/>
    </source>
</evidence>
<keyword evidence="6 8" id="KW-0472">Membrane</keyword>
<dbReference type="SUPFAM" id="SSF103473">
    <property type="entry name" value="MFS general substrate transporter"/>
    <property type="match status" value="2"/>
</dbReference>
<proteinExistence type="predicted"/>
<evidence type="ECO:0000256" key="5">
    <source>
        <dbReference type="ARBA" id="ARBA00022989"/>
    </source>
</evidence>
<dbReference type="InterPro" id="IPR011701">
    <property type="entry name" value="MFS"/>
</dbReference>
<evidence type="ECO:0000256" key="8">
    <source>
        <dbReference type="SAM" id="Phobius"/>
    </source>
</evidence>
<organism evidence="10 11">
    <name type="scientific">Nocardioides psychrotolerans</name>
    <dbReference type="NCBI Taxonomy" id="1005945"/>
    <lineage>
        <taxon>Bacteria</taxon>
        <taxon>Bacillati</taxon>
        <taxon>Actinomycetota</taxon>
        <taxon>Actinomycetes</taxon>
        <taxon>Propionibacteriales</taxon>
        <taxon>Nocardioidaceae</taxon>
        <taxon>Nocardioides</taxon>
    </lineage>
</organism>
<accession>A0A1I3LV98</accession>
<dbReference type="GO" id="GO:0022857">
    <property type="term" value="F:transmembrane transporter activity"/>
    <property type="evidence" value="ECO:0007669"/>
    <property type="project" value="InterPro"/>
</dbReference>
<protein>
    <submittedName>
        <fullName evidence="10">Predicted arabinose efflux permease, MFS family</fullName>
    </submittedName>
</protein>
<keyword evidence="11" id="KW-1185">Reference proteome</keyword>
<feature type="transmembrane region" description="Helical" evidence="8">
    <location>
        <begin position="194"/>
        <end position="213"/>
    </location>
</feature>
<evidence type="ECO:0000259" key="9">
    <source>
        <dbReference type="PROSITE" id="PS50850"/>
    </source>
</evidence>
<feature type="transmembrane region" description="Helical" evidence="8">
    <location>
        <begin position="429"/>
        <end position="451"/>
    </location>
</feature>
<dbReference type="Proteomes" id="UP000198649">
    <property type="component" value="Unassembled WGS sequence"/>
</dbReference>
<dbReference type="InterPro" id="IPR036259">
    <property type="entry name" value="MFS_trans_sf"/>
</dbReference>
<feature type="compositionally biased region" description="Low complexity" evidence="7">
    <location>
        <begin position="478"/>
        <end position="490"/>
    </location>
</feature>
<name>A0A1I3LV98_9ACTN</name>
<dbReference type="CDD" id="cd17504">
    <property type="entry name" value="MFS_MMR_MDR_like"/>
    <property type="match status" value="1"/>
</dbReference>
<dbReference type="GO" id="GO:0005886">
    <property type="term" value="C:plasma membrane"/>
    <property type="evidence" value="ECO:0007669"/>
    <property type="project" value="UniProtKB-SubCell"/>
</dbReference>
<dbReference type="Gene3D" id="1.20.1250.20">
    <property type="entry name" value="MFS general substrate transporter like domains"/>
    <property type="match status" value="1"/>
</dbReference>